<organism evidence="2 3">
    <name type="scientific">Plasmodium ovale</name>
    <name type="common">malaria parasite P. ovale</name>
    <dbReference type="NCBI Taxonomy" id="36330"/>
    <lineage>
        <taxon>Eukaryota</taxon>
        <taxon>Sar</taxon>
        <taxon>Alveolata</taxon>
        <taxon>Apicomplexa</taxon>
        <taxon>Aconoidasida</taxon>
        <taxon>Haemosporida</taxon>
        <taxon>Plasmodiidae</taxon>
        <taxon>Plasmodium</taxon>
        <taxon>Plasmodium (Plasmodium)</taxon>
    </lineage>
</organism>
<dbReference type="VEuPathDB" id="PlasmoDB:POWCR01_000033100"/>
<protein>
    <submittedName>
        <fullName evidence="2">Uncharacterized protein</fullName>
    </submittedName>
</protein>
<reference evidence="2 3" key="1">
    <citation type="submission" date="2016-06" db="EMBL/GenBank/DDBJ databases">
        <authorList>
            <consortium name="Pathogen Informatics"/>
        </authorList>
    </citation>
    <scope>NUCLEOTIDE SEQUENCE [LARGE SCALE GENOMIC DNA]</scope>
    <source>
        <strain evidence="2">PocGH01</strain>
    </source>
</reference>
<feature type="transmembrane region" description="Helical" evidence="1">
    <location>
        <begin position="232"/>
        <end position="249"/>
    </location>
</feature>
<keyword evidence="1" id="KW-1133">Transmembrane helix</keyword>
<sequence>MKIVRMGNNTDISCGIEEYVPKRTVALTKCQKGKAINTFKFFTKIFFFILLVVLLQCSTSNNDAEKCWNTNSNYARKNWALRNKRLLYGSLYTEQFPRHFINSNPHIYLNSHMGPDGINTTWNYSNEYPNFNGQSGPNGVNGWWNYPYQYPHMNAQPNAYSPERFWNSYEEGIRFLNESRGNPNYGYMTNNGLNVASRSDLKTEIINYARDNPMLVGPTALLASYLLFKSQAQVVLMIFSIIFVAYYANRLNNS</sequence>
<accession>A0A1D3JDI2</accession>
<dbReference type="OrthoDB" id="10299992at2759"/>
<name>A0A1D3JDI2_PLAOA</name>
<dbReference type="EMBL" id="FLRI01000219">
    <property type="protein sequence ID" value="SBT83825.1"/>
    <property type="molecule type" value="Genomic_DNA"/>
</dbReference>
<evidence type="ECO:0000313" key="3">
    <source>
        <dbReference type="Proteomes" id="UP000242942"/>
    </source>
</evidence>
<evidence type="ECO:0000256" key="1">
    <source>
        <dbReference type="SAM" id="Phobius"/>
    </source>
</evidence>
<dbReference type="Proteomes" id="UP000242942">
    <property type="component" value="Unassembled WGS sequence"/>
</dbReference>
<gene>
    <name evidence="2" type="primary">PocGH01_00152000</name>
    <name evidence="2" type="ORF">POCGH01_00152000</name>
</gene>
<dbReference type="AlphaFoldDB" id="A0A1D3JDI2"/>
<dbReference type="VEuPathDB" id="PlasmoDB:PocGH01_00152000"/>
<keyword evidence="3" id="KW-1185">Reference proteome</keyword>
<keyword evidence="1" id="KW-0812">Transmembrane</keyword>
<evidence type="ECO:0000313" key="2">
    <source>
        <dbReference type="EMBL" id="SBT83825.1"/>
    </source>
</evidence>
<proteinExistence type="predicted"/>
<keyword evidence="1" id="KW-0472">Membrane</keyword>